<dbReference type="PANTHER" id="PTHR48106">
    <property type="entry name" value="QUINONE OXIDOREDUCTASE PIG3-RELATED"/>
    <property type="match status" value="1"/>
</dbReference>
<evidence type="ECO:0000259" key="4">
    <source>
        <dbReference type="SMART" id="SM00829"/>
    </source>
</evidence>
<dbReference type="Gene3D" id="3.40.50.720">
    <property type="entry name" value="NAD(P)-binding Rossmann-like Domain"/>
    <property type="match status" value="1"/>
</dbReference>
<dbReference type="KEGG" id="rsx:RhiXN_08818"/>
<dbReference type="SMART" id="SM00829">
    <property type="entry name" value="PKS_ER"/>
    <property type="match status" value="1"/>
</dbReference>
<evidence type="ECO:0000313" key="6">
    <source>
        <dbReference type="Proteomes" id="UP000650533"/>
    </source>
</evidence>
<dbReference type="InterPro" id="IPR014189">
    <property type="entry name" value="Quinone_OxRdtase_PIG3"/>
</dbReference>
<dbReference type="Proteomes" id="UP000650533">
    <property type="component" value="Chromosome 5"/>
</dbReference>
<protein>
    <submittedName>
        <fullName evidence="5">Zinc-binding dehydrogenase</fullName>
    </submittedName>
</protein>
<dbReference type="InterPro" id="IPR013149">
    <property type="entry name" value="ADH-like_C"/>
</dbReference>
<evidence type="ECO:0000256" key="2">
    <source>
        <dbReference type="ARBA" id="ARBA00023002"/>
    </source>
</evidence>
<dbReference type="GO" id="GO:0016651">
    <property type="term" value="F:oxidoreductase activity, acting on NAD(P)H"/>
    <property type="evidence" value="ECO:0007669"/>
    <property type="project" value="TreeGrafter"/>
</dbReference>
<dbReference type="InterPro" id="IPR013154">
    <property type="entry name" value="ADH-like_N"/>
</dbReference>
<dbReference type="InterPro" id="IPR036291">
    <property type="entry name" value="NAD(P)-bd_dom_sf"/>
</dbReference>
<sequence length="406" mass="44267">MRAVLVKNNGQSADDLYIGERPKPSPDAKEVLVKIVAFGLNRMDIMQRKGGYPVPPGVSDILGVEFSGTIEELGSEVSGFEVGQEVIGLAYGGAYAEYITLSAGNVMPKPKNLSWVEAAAIPENFITAFQALISISELKSGEDVLIHAGASGVGVAANQLARLYGAKHVITTASSKDKLDFLHNMPKGSTHGVNYREQNFAEEVAKITDGQGVNVIIDFIGPDYWDKNIDALAKDGRMVILASMSGPEVPKVNLVKLLYKRLRVQGSTLRSRSPEYQAALVKRFWDECGSHFQGEELKVYIHKTYKWTEVAEAHKEMEANKNMGKIIKLTVFEVLVNPNTFTQTGLLDVSCQGPYYDICEKPASGASFSRLDVPDSPDANKDPSQKSNLLASAPTAAKDPLPDFWK</sequence>
<dbReference type="SUPFAM" id="SSF50129">
    <property type="entry name" value="GroES-like"/>
    <property type="match status" value="1"/>
</dbReference>
<name>A0A8H8SX29_9AGAM</name>
<dbReference type="EMBL" id="CP059662">
    <property type="protein sequence ID" value="QRW19843.1"/>
    <property type="molecule type" value="Genomic_DNA"/>
</dbReference>
<feature type="domain" description="Enoyl reductase (ER)" evidence="4">
    <location>
        <begin position="11"/>
        <end position="328"/>
    </location>
</feature>
<evidence type="ECO:0000256" key="3">
    <source>
        <dbReference type="SAM" id="MobiDB-lite"/>
    </source>
</evidence>
<proteinExistence type="predicted"/>
<accession>A0A8H8SX29</accession>
<dbReference type="InterPro" id="IPR020843">
    <property type="entry name" value="ER"/>
</dbReference>
<reference evidence="5" key="1">
    <citation type="submission" date="2020-05" db="EMBL/GenBank/DDBJ databases">
        <title>Evolutionary and genomic comparisons of hybrid uninucleate and nonhybrid Rhizoctonia fungi.</title>
        <authorList>
            <person name="Li C."/>
            <person name="Chen X."/>
        </authorList>
    </citation>
    <scope>NUCLEOTIDE SEQUENCE</scope>
    <source>
        <strain evidence="5">AG-1 IA</strain>
    </source>
</reference>
<keyword evidence="1" id="KW-0521">NADP</keyword>
<dbReference type="GeneID" id="67031097"/>
<gene>
    <name evidence="5" type="ORF">RhiXN_08818</name>
</gene>
<organism evidence="5 6">
    <name type="scientific">Rhizoctonia solani</name>
    <dbReference type="NCBI Taxonomy" id="456999"/>
    <lineage>
        <taxon>Eukaryota</taxon>
        <taxon>Fungi</taxon>
        <taxon>Dikarya</taxon>
        <taxon>Basidiomycota</taxon>
        <taxon>Agaricomycotina</taxon>
        <taxon>Agaricomycetes</taxon>
        <taxon>Cantharellales</taxon>
        <taxon>Ceratobasidiaceae</taxon>
        <taxon>Rhizoctonia</taxon>
    </lineage>
</organism>
<dbReference type="GO" id="GO:0070402">
    <property type="term" value="F:NADPH binding"/>
    <property type="evidence" value="ECO:0007669"/>
    <property type="project" value="TreeGrafter"/>
</dbReference>
<dbReference type="Gene3D" id="3.90.180.10">
    <property type="entry name" value="Medium-chain alcohol dehydrogenases, catalytic domain"/>
    <property type="match status" value="1"/>
</dbReference>
<dbReference type="CDD" id="cd05276">
    <property type="entry name" value="p53_inducible_oxidoreductase"/>
    <property type="match status" value="1"/>
</dbReference>
<feature type="region of interest" description="Disordered" evidence="3">
    <location>
        <begin position="369"/>
        <end position="406"/>
    </location>
</feature>
<dbReference type="Pfam" id="PF08240">
    <property type="entry name" value="ADH_N"/>
    <property type="match status" value="1"/>
</dbReference>
<evidence type="ECO:0000313" key="5">
    <source>
        <dbReference type="EMBL" id="QRW19843.1"/>
    </source>
</evidence>
<evidence type="ECO:0000256" key="1">
    <source>
        <dbReference type="ARBA" id="ARBA00022857"/>
    </source>
</evidence>
<dbReference type="SUPFAM" id="SSF51735">
    <property type="entry name" value="NAD(P)-binding Rossmann-fold domains"/>
    <property type="match status" value="1"/>
</dbReference>
<dbReference type="AlphaFoldDB" id="A0A8H8SX29"/>
<keyword evidence="2" id="KW-0560">Oxidoreductase</keyword>
<dbReference type="Pfam" id="PF00107">
    <property type="entry name" value="ADH_zinc_N"/>
    <property type="match status" value="1"/>
</dbReference>
<dbReference type="RefSeq" id="XP_043180080.1">
    <property type="nucleotide sequence ID" value="XM_043328634.1"/>
</dbReference>
<dbReference type="InterPro" id="IPR011032">
    <property type="entry name" value="GroES-like_sf"/>
</dbReference>
<dbReference type="PANTHER" id="PTHR48106:SF18">
    <property type="entry name" value="QUINONE OXIDOREDUCTASE PIG3"/>
    <property type="match status" value="1"/>
</dbReference>
<dbReference type="NCBIfam" id="TIGR02824">
    <property type="entry name" value="quinone_pig3"/>
    <property type="match status" value="1"/>
</dbReference>